<proteinExistence type="predicted"/>
<dbReference type="Proteomes" id="UP001190926">
    <property type="component" value="Unassembled WGS sequence"/>
</dbReference>
<reference evidence="3 4" key="1">
    <citation type="journal article" date="2021" name="Nat. Commun.">
        <title>Incipient diploidization of the medicinal plant Perilla within 10,000 years.</title>
        <authorList>
            <person name="Zhang Y."/>
            <person name="Shen Q."/>
            <person name="Leng L."/>
            <person name="Zhang D."/>
            <person name="Chen S."/>
            <person name="Shi Y."/>
            <person name="Ning Z."/>
            <person name="Chen S."/>
        </authorList>
    </citation>
    <scope>NUCLEOTIDE SEQUENCE [LARGE SCALE GENOMIC DNA]</scope>
    <source>
        <strain evidence="4">cv. PC099</strain>
    </source>
</reference>
<dbReference type="EMBL" id="SDAM02000148">
    <property type="protein sequence ID" value="KAH6827535.1"/>
    <property type="molecule type" value="Genomic_DNA"/>
</dbReference>
<dbReference type="InterPro" id="IPR053192">
    <property type="entry name" value="Vacuole_Formation_Reg"/>
</dbReference>
<dbReference type="AlphaFoldDB" id="A0AAD4J6L2"/>
<name>A0AAD4J6L2_PERFH</name>
<keyword evidence="1" id="KW-0677">Repeat</keyword>
<feature type="domain" description="DC1" evidence="2">
    <location>
        <begin position="146"/>
        <end position="194"/>
    </location>
</feature>
<keyword evidence="4" id="KW-1185">Reference proteome</keyword>
<evidence type="ECO:0000313" key="3">
    <source>
        <dbReference type="EMBL" id="KAH6827535.1"/>
    </source>
</evidence>
<dbReference type="SUPFAM" id="SSF57889">
    <property type="entry name" value="Cysteine-rich domain"/>
    <property type="match status" value="2"/>
</dbReference>
<evidence type="ECO:0000259" key="2">
    <source>
        <dbReference type="Pfam" id="PF03107"/>
    </source>
</evidence>
<evidence type="ECO:0000313" key="4">
    <source>
        <dbReference type="Proteomes" id="UP001190926"/>
    </source>
</evidence>
<evidence type="ECO:0000256" key="1">
    <source>
        <dbReference type="ARBA" id="ARBA00022737"/>
    </source>
</evidence>
<dbReference type="Pfam" id="PF03107">
    <property type="entry name" value="C1_2"/>
    <property type="match status" value="1"/>
</dbReference>
<gene>
    <name evidence="3" type="ORF">C2S53_007880</name>
</gene>
<protein>
    <recommendedName>
        <fullName evidence="2">DC1 domain-containing protein</fullName>
    </recommendedName>
</protein>
<dbReference type="PANTHER" id="PTHR32410">
    <property type="entry name" value="CYSTEINE/HISTIDINE-RICH C1 DOMAIN FAMILY PROTEIN"/>
    <property type="match status" value="1"/>
</dbReference>
<organism evidence="3 4">
    <name type="scientific">Perilla frutescens var. hirtella</name>
    <name type="common">Perilla citriodora</name>
    <name type="synonym">Perilla setoyensis</name>
    <dbReference type="NCBI Taxonomy" id="608512"/>
    <lineage>
        <taxon>Eukaryota</taxon>
        <taxon>Viridiplantae</taxon>
        <taxon>Streptophyta</taxon>
        <taxon>Embryophyta</taxon>
        <taxon>Tracheophyta</taxon>
        <taxon>Spermatophyta</taxon>
        <taxon>Magnoliopsida</taxon>
        <taxon>eudicotyledons</taxon>
        <taxon>Gunneridae</taxon>
        <taxon>Pentapetalae</taxon>
        <taxon>asterids</taxon>
        <taxon>lamiids</taxon>
        <taxon>Lamiales</taxon>
        <taxon>Lamiaceae</taxon>
        <taxon>Nepetoideae</taxon>
        <taxon>Elsholtzieae</taxon>
        <taxon>Perilla</taxon>
    </lineage>
</organism>
<dbReference type="InterPro" id="IPR004146">
    <property type="entry name" value="DC1"/>
</dbReference>
<comment type="caution">
    <text evidence="3">The sequence shown here is derived from an EMBL/GenBank/DDBJ whole genome shotgun (WGS) entry which is preliminary data.</text>
</comment>
<dbReference type="PANTHER" id="PTHR32410:SF216">
    <property type="entry name" value="PHORBOL-ESTER_DAG-TYPE DOMAIN-CONTAINING PROTEIN"/>
    <property type="match status" value="1"/>
</dbReference>
<dbReference type="InterPro" id="IPR046349">
    <property type="entry name" value="C1-like_sf"/>
</dbReference>
<sequence length="273" mass="31662">MSCSECKYFLHTACFQLPSKLPSLPLHNKVNHRLILKSCAKLDFWKRCFVCGLCMNGLYYACTNSRCKFIADIKCASLLDPAHHSAHPHHLLNHLTVEDFYSKRRCDAGCGETAAKSDCYVSGSRDFVAHVRCAARPASITDRRWDDHPLMLTYAADENDRRDVFYCDKCEREIYPWNWMYHCRHCDSSFHPDCFPTISGKYRNIKFGQQYVVDTAHPHPLTYHFLTMKRRCDACHRDKVGERGFQCASCYFFICLDQCGKKMLEQGHIQTAD</sequence>
<accession>A0AAD4J6L2</accession>